<accession>A0A284RYM4</accession>
<keyword evidence="2" id="KW-1185">Reference proteome</keyword>
<dbReference type="AlphaFoldDB" id="A0A284RYM4"/>
<protein>
    <submittedName>
        <fullName evidence="1">Uncharacterized protein</fullName>
    </submittedName>
</protein>
<evidence type="ECO:0000313" key="2">
    <source>
        <dbReference type="Proteomes" id="UP000219338"/>
    </source>
</evidence>
<proteinExistence type="predicted"/>
<reference evidence="2" key="1">
    <citation type="journal article" date="2017" name="Nat. Ecol. Evol.">
        <title>Genome expansion and lineage-specific genetic innovations in the forest pathogenic fungi Armillaria.</title>
        <authorList>
            <person name="Sipos G."/>
            <person name="Prasanna A.N."/>
            <person name="Walter M.C."/>
            <person name="O'Connor E."/>
            <person name="Balint B."/>
            <person name="Krizsan K."/>
            <person name="Kiss B."/>
            <person name="Hess J."/>
            <person name="Varga T."/>
            <person name="Slot J."/>
            <person name="Riley R."/>
            <person name="Boka B."/>
            <person name="Rigling D."/>
            <person name="Barry K."/>
            <person name="Lee J."/>
            <person name="Mihaltcheva S."/>
            <person name="LaButti K."/>
            <person name="Lipzen A."/>
            <person name="Waldron R."/>
            <person name="Moloney N.M."/>
            <person name="Sperisen C."/>
            <person name="Kredics L."/>
            <person name="Vagvoelgyi C."/>
            <person name="Patrignani A."/>
            <person name="Fitzpatrick D."/>
            <person name="Nagy I."/>
            <person name="Doyle S."/>
            <person name="Anderson J.B."/>
            <person name="Grigoriev I.V."/>
            <person name="Gueldener U."/>
            <person name="Muensterkoetter M."/>
            <person name="Nagy L.G."/>
        </authorList>
    </citation>
    <scope>NUCLEOTIDE SEQUENCE [LARGE SCALE GENOMIC DNA]</scope>
    <source>
        <strain evidence="2">C18/9</strain>
    </source>
</reference>
<evidence type="ECO:0000313" key="1">
    <source>
        <dbReference type="EMBL" id="SJL13816.1"/>
    </source>
</evidence>
<organism evidence="1 2">
    <name type="scientific">Armillaria ostoyae</name>
    <name type="common">Armillaria root rot fungus</name>
    <dbReference type="NCBI Taxonomy" id="47428"/>
    <lineage>
        <taxon>Eukaryota</taxon>
        <taxon>Fungi</taxon>
        <taxon>Dikarya</taxon>
        <taxon>Basidiomycota</taxon>
        <taxon>Agaricomycotina</taxon>
        <taxon>Agaricomycetes</taxon>
        <taxon>Agaricomycetidae</taxon>
        <taxon>Agaricales</taxon>
        <taxon>Marasmiineae</taxon>
        <taxon>Physalacriaceae</taxon>
        <taxon>Armillaria</taxon>
    </lineage>
</organism>
<dbReference type="EMBL" id="FUEG01000021">
    <property type="protein sequence ID" value="SJL13816.1"/>
    <property type="molecule type" value="Genomic_DNA"/>
</dbReference>
<sequence length="67" mass="7883">MKLRIWDFLIHLRLGAACVGDDHLRLGRSRPSGRVDLSFRFRNICGGWYLWWLLVFILKSPGIKCRP</sequence>
<name>A0A284RYM4_ARMOS</name>
<gene>
    <name evidence="1" type="ORF">ARMOST_17264</name>
</gene>
<dbReference type="Proteomes" id="UP000219338">
    <property type="component" value="Unassembled WGS sequence"/>
</dbReference>